<evidence type="ECO:0008006" key="5">
    <source>
        <dbReference type="Google" id="ProtNLM"/>
    </source>
</evidence>
<evidence type="ECO:0000313" key="4">
    <source>
        <dbReference type="Proteomes" id="UP000635983"/>
    </source>
</evidence>
<dbReference type="RefSeq" id="WP_188983004.1">
    <property type="nucleotide sequence ID" value="NZ_BMPO01000004.1"/>
</dbReference>
<organism evidence="3 4">
    <name type="scientific">Pseudomonas matsuisoli</name>
    <dbReference type="NCBI Taxonomy" id="1515666"/>
    <lineage>
        <taxon>Bacteria</taxon>
        <taxon>Pseudomonadati</taxon>
        <taxon>Pseudomonadota</taxon>
        <taxon>Gammaproteobacteria</taxon>
        <taxon>Pseudomonadales</taxon>
        <taxon>Pseudomonadaceae</taxon>
        <taxon>Pseudomonas</taxon>
    </lineage>
</organism>
<feature type="region of interest" description="Disordered" evidence="1">
    <location>
        <begin position="33"/>
        <end position="59"/>
    </location>
</feature>
<feature type="chain" id="PRO_5037801136" description="DUF4946 domain-containing protein" evidence="2">
    <location>
        <begin position="22"/>
        <end position="177"/>
    </location>
</feature>
<dbReference type="EMBL" id="BMPO01000004">
    <property type="protein sequence ID" value="GGJ93412.1"/>
    <property type="molecule type" value="Genomic_DNA"/>
</dbReference>
<feature type="signal peptide" evidence="2">
    <location>
        <begin position="1"/>
        <end position="21"/>
    </location>
</feature>
<dbReference type="PROSITE" id="PS51257">
    <property type="entry name" value="PROKAR_LIPOPROTEIN"/>
    <property type="match status" value="1"/>
</dbReference>
<feature type="compositionally biased region" description="Basic and acidic residues" evidence="1">
    <location>
        <begin position="48"/>
        <end position="59"/>
    </location>
</feature>
<dbReference type="Gene3D" id="3.40.1000.10">
    <property type="entry name" value="Mog1/PsbP, alpha/beta/alpha sandwich"/>
    <property type="match status" value="1"/>
</dbReference>
<evidence type="ECO:0000256" key="2">
    <source>
        <dbReference type="SAM" id="SignalP"/>
    </source>
</evidence>
<proteinExistence type="predicted"/>
<dbReference type="Pfam" id="PF16304">
    <property type="entry name" value="DUF4946"/>
    <property type="match status" value="1"/>
</dbReference>
<dbReference type="Proteomes" id="UP000635983">
    <property type="component" value="Unassembled WGS sequence"/>
</dbReference>
<name>A0A917PVA4_9PSED</name>
<dbReference type="InterPro" id="IPR032543">
    <property type="entry name" value="DUF4946"/>
</dbReference>
<reference evidence="3" key="2">
    <citation type="submission" date="2020-09" db="EMBL/GenBank/DDBJ databases">
        <authorList>
            <person name="Sun Q."/>
            <person name="Ohkuma M."/>
        </authorList>
    </citation>
    <scope>NUCLEOTIDE SEQUENCE</scope>
    <source>
        <strain evidence="3">JCM 30078</strain>
    </source>
</reference>
<keyword evidence="2" id="KW-0732">Signal</keyword>
<comment type="caution">
    <text evidence="3">The sequence shown here is derived from an EMBL/GenBank/DDBJ whole genome shotgun (WGS) entry which is preliminary data.</text>
</comment>
<evidence type="ECO:0000256" key="1">
    <source>
        <dbReference type="SAM" id="MobiDB-lite"/>
    </source>
</evidence>
<gene>
    <name evidence="3" type="ORF">GCM10009304_19190</name>
</gene>
<sequence>MFRNATLLLVLSSCFSLTACAESAEVSWPKDWRVDEMPAPDSPFEPGVKGERQRASKLKPDGEQAVVAELTRLPLPTQQEVVLDRVLSQMRQGVQLGFAQSGLQTRCEPPKDARMGNLAAREVTCTASQAGRPALQQSLLMARSETAVYSLTFAMPADQVEIVADEVKQVQASLRLE</sequence>
<keyword evidence="4" id="KW-1185">Reference proteome</keyword>
<accession>A0A917PVA4</accession>
<dbReference type="AlphaFoldDB" id="A0A917PVA4"/>
<reference evidence="3" key="1">
    <citation type="journal article" date="2014" name="Int. J. Syst. Evol. Microbiol.">
        <title>Complete genome sequence of Corynebacterium casei LMG S-19264T (=DSM 44701T), isolated from a smear-ripened cheese.</title>
        <authorList>
            <consortium name="US DOE Joint Genome Institute (JGI-PGF)"/>
            <person name="Walter F."/>
            <person name="Albersmeier A."/>
            <person name="Kalinowski J."/>
            <person name="Ruckert C."/>
        </authorList>
    </citation>
    <scope>NUCLEOTIDE SEQUENCE</scope>
    <source>
        <strain evidence="3">JCM 30078</strain>
    </source>
</reference>
<evidence type="ECO:0000313" key="3">
    <source>
        <dbReference type="EMBL" id="GGJ93412.1"/>
    </source>
</evidence>
<protein>
    <recommendedName>
        <fullName evidence="5">DUF4946 domain-containing protein</fullName>
    </recommendedName>
</protein>